<dbReference type="AlphaFoldDB" id="A0A916VZV8"/>
<dbReference type="OrthoDB" id="7947920at2"/>
<dbReference type="EMBL" id="BMKB01000004">
    <property type="protein sequence ID" value="GGA54904.1"/>
    <property type="molecule type" value="Genomic_DNA"/>
</dbReference>
<sequence length="177" mass="18861">MKRPVITVFADSGATPFDGVYAYAGDAIGKKAGHIICPLREGLWPKALVNAALKHAKTQITFVTTPETVLVDIPAGIDIETAQDHRAANMRAASLGQTIVGLPANFGTISALYTAWADLGGAQSGKTVGLLNRKNAFEVVRGFFTDVAAVGIGNIDHLIQISDNFDDLLNRLMRLEN</sequence>
<comment type="caution">
    <text evidence="1">The sequence shown here is derived from an EMBL/GenBank/DDBJ whole genome shotgun (WGS) entry which is preliminary data.</text>
</comment>
<dbReference type="RefSeq" id="WP_127072104.1">
    <property type="nucleotide sequence ID" value="NZ_BMKB01000004.1"/>
</dbReference>
<organism evidence="1 2">
    <name type="scientific">Pelagibacterium lentulum</name>
    <dbReference type="NCBI Taxonomy" id="2029865"/>
    <lineage>
        <taxon>Bacteria</taxon>
        <taxon>Pseudomonadati</taxon>
        <taxon>Pseudomonadota</taxon>
        <taxon>Alphaproteobacteria</taxon>
        <taxon>Hyphomicrobiales</taxon>
        <taxon>Devosiaceae</taxon>
        <taxon>Pelagibacterium</taxon>
    </lineage>
</organism>
<evidence type="ECO:0000313" key="2">
    <source>
        <dbReference type="Proteomes" id="UP000596977"/>
    </source>
</evidence>
<keyword evidence="2" id="KW-1185">Reference proteome</keyword>
<proteinExistence type="predicted"/>
<name>A0A916VZV8_9HYPH</name>
<protein>
    <submittedName>
        <fullName evidence="1">Uncharacterized protein</fullName>
    </submittedName>
</protein>
<evidence type="ECO:0000313" key="1">
    <source>
        <dbReference type="EMBL" id="GGA54904.1"/>
    </source>
</evidence>
<dbReference type="Gene3D" id="3.40.50.450">
    <property type="match status" value="1"/>
</dbReference>
<dbReference type="Proteomes" id="UP000596977">
    <property type="component" value="Unassembled WGS sequence"/>
</dbReference>
<accession>A0A916VZV8</accession>
<gene>
    <name evidence="1" type="ORF">GCM10011499_26330</name>
</gene>
<reference evidence="1 2" key="1">
    <citation type="journal article" date="2014" name="Int. J. Syst. Evol. Microbiol.">
        <title>Complete genome sequence of Corynebacterium casei LMG S-19264T (=DSM 44701T), isolated from a smear-ripened cheese.</title>
        <authorList>
            <consortium name="US DOE Joint Genome Institute (JGI-PGF)"/>
            <person name="Walter F."/>
            <person name="Albersmeier A."/>
            <person name="Kalinowski J."/>
            <person name="Ruckert C."/>
        </authorList>
    </citation>
    <scope>NUCLEOTIDE SEQUENCE [LARGE SCALE GENOMIC DNA]</scope>
    <source>
        <strain evidence="1 2">CGMCC 1.15896</strain>
    </source>
</reference>